<organism evidence="2 3">
    <name type="scientific">Candidatus Monoglobus merdigallinarum</name>
    <dbReference type="NCBI Taxonomy" id="2838698"/>
    <lineage>
        <taxon>Bacteria</taxon>
        <taxon>Bacillati</taxon>
        <taxon>Bacillota</taxon>
        <taxon>Clostridia</taxon>
        <taxon>Monoglobales</taxon>
        <taxon>Monoglobaceae</taxon>
        <taxon>Monoglobus</taxon>
    </lineage>
</organism>
<feature type="transmembrane region" description="Helical" evidence="1">
    <location>
        <begin position="12"/>
        <end position="31"/>
    </location>
</feature>
<reference evidence="2" key="1">
    <citation type="journal article" date="2021" name="PeerJ">
        <title>Extensive microbial diversity within the chicken gut microbiome revealed by metagenomics and culture.</title>
        <authorList>
            <person name="Gilroy R."/>
            <person name="Ravi A."/>
            <person name="Getino M."/>
            <person name="Pursley I."/>
            <person name="Horton D.L."/>
            <person name="Alikhan N.F."/>
            <person name="Baker D."/>
            <person name="Gharbi K."/>
            <person name="Hall N."/>
            <person name="Watson M."/>
            <person name="Adriaenssens E.M."/>
            <person name="Foster-Nyarko E."/>
            <person name="Jarju S."/>
            <person name="Secka A."/>
            <person name="Antonio M."/>
            <person name="Oren A."/>
            <person name="Chaudhuri R.R."/>
            <person name="La Ragione R."/>
            <person name="Hildebrand F."/>
            <person name="Pallen M.J."/>
        </authorList>
    </citation>
    <scope>NUCLEOTIDE SEQUENCE</scope>
    <source>
        <strain evidence="2">5790</strain>
    </source>
</reference>
<dbReference type="AlphaFoldDB" id="A0A9D1TLZ4"/>
<comment type="caution">
    <text evidence="2">The sequence shown here is derived from an EMBL/GenBank/DDBJ whole genome shotgun (WGS) entry which is preliminary data.</text>
</comment>
<dbReference type="Proteomes" id="UP000824162">
    <property type="component" value="Unassembled WGS sequence"/>
</dbReference>
<dbReference type="EMBL" id="DXIJ01000003">
    <property type="protein sequence ID" value="HIV85218.1"/>
    <property type="molecule type" value="Genomic_DNA"/>
</dbReference>
<keyword evidence="1" id="KW-1133">Transmembrane helix</keyword>
<evidence type="ECO:0000313" key="2">
    <source>
        <dbReference type="EMBL" id="HIV85218.1"/>
    </source>
</evidence>
<sequence length="146" mass="15985">MKKFLRAYKYKIIFIIIAALLIAVIFALFSVDSATNSKNIEFIKSYGWETEGSPSDISHITLPETLTGIYASYAQISAVNGYSLSDYCGKSLTKYSYPVLNHNLSETGRVRANVLLYKSDIVAADISLLTDGGSTVPISDTSEIQP</sequence>
<gene>
    <name evidence="2" type="ORF">H9900_00225</name>
</gene>
<keyword evidence="1" id="KW-0472">Membrane</keyword>
<name>A0A9D1TLZ4_9FIRM</name>
<accession>A0A9D1TLZ4</accession>
<keyword evidence="1" id="KW-0812">Transmembrane</keyword>
<evidence type="ECO:0000313" key="3">
    <source>
        <dbReference type="Proteomes" id="UP000824162"/>
    </source>
</evidence>
<reference evidence="2" key="2">
    <citation type="submission" date="2021-04" db="EMBL/GenBank/DDBJ databases">
        <authorList>
            <person name="Gilroy R."/>
        </authorList>
    </citation>
    <scope>NUCLEOTIDE SEQUENCE</scope>
    <source>
        <strain evidence="2">5790</strain>
    </source>
</reference>
<evidence type="ECO:0000256" key="1">
    <source>
        <dbReference type="SAM" id="Phobius"/>
    </source>
</evidence>
<proteinExistence type="predicted"/>
<protein>
    <submittedName>
        <fullName evidence="2">DUF4830 domain-containing protein</fullName>
    </submittedName>
</protein>